<sequence>MVREHMNYEEVMVQVVRSKSIARKAENFPLSIVPYISDYFHLRVIYELVLQKYRRMSNVRI</sequence>
<evidence type="ECO:0000313" key="1">
    <source>
        <dbReference type="EMBL" id="OIW01429.1"/>
    </source>
</evidence>
<dbReference type="Proteomes" id="UP000188354">
    <property type="component" value="Chromosome LG11"/>
</dbReference>
<keyword evidence="2" id="KW-1185">Reference proteome</keyword>
<organism evidence="1 2">
    <name type="scientific">Lupinus angustifolius</name>
    <name type="common">Narrow-leaved blue lupine</name>
    <dbReference type="NCBI Taxonomy" id="3871"/>
    <lineage>
        <taxon>Eukaryota</taxon>
        <taxon>Viridiplantae</taxon>
        <taxon>Streptophyta</taxon>
        <taxon>Embryophyta</taxon>
        <taxon>Tracheophyta</taxon>
        <taxon>Spermatophyta</taxon>
        <taxon>Magnoliopsida</taxon>
        <taxon>eudicotyledons</taxon>
        <taxon>Gunneridae</taxon>
        <taxon>Pentapetalae</taxon>
        <taxon>rosids</taxon>
        <taxon>fabids</taxon>
        <taxon>Fabales</taxon>
        <taxon>Fabaceae</taxon>
        <taxon>Papilionoideae</taxon>
        <taxon>50 kb inversion clade</taxon>
        <taxon>genistoids sensu lato</taxon>
        <taxon>core genistoids</taxon>
        <taxon>Genisteae</taxon>
        <taxon>Lupinus</taxon>
    </lineage>
</organism>
<gene>
    <name evidence="1" type="ORF">TanjilG_25725</name>
</gene>
<protein>
    <submittedName>
        <fullName evidence="1">Uncharacterized protein</fullName>
    </submittedName>
</protein>
<name>A0A1J7HI69_LUPAN</name>
<reference evidence="1 2" key="1">
    <citation type="journal article" date="2017" name="Plant Biotechnol. J.">
        <title>A comprehensive draft genome sequence for lupin (Lupinus angustifolius), an emerging health food: insights into plant-microbe interactions and legume evolution.</title>
        <authorList>
            <person name="Hane J.K."/>
            <person name="Ming Y."/>
            <person name="Kamphuis L.G."/>
            <person name="Nelson M.N."/>
            <person name="Garg G."/>
            <person name="Atkins C.A."/>
            <person name="Bayer P.E."/>
            <person name="Bravo A."/>
            <person name="Bringans S."/>
            <person name="Cannon S."/>
            <person name="Edwards D."/>
            <person name="Foley R."/>
            <person name="Gao L.L."/>
            <person name="Harrison M.J."/>
            <person name="Huang W."/>
            <person name="Hurgobin B."/>
            <person name="Li S."/>
            <person name="Liu C.W."/>
            <person name="McGrath A."/>
            <person name="Morahan G."/>
            <person name="Murray J."/>
            <person name="Weller J."/>
            <person name="Jian J."/>
            <person name="Singh K.B."/>
        </authorList>
    </citation>
    <scope>NUCLEOTIDE SEQUENCE [LARGE SCALE GENOMIC DNA]</scope>
    <source>
        <strain evidence="2">cv. Tanjil</strain>
        <tissue evidence="1">Whole plant</tissue>
    </source>
</reference>
<evidence type="ECO:0000313" key="2">
    <source>
        <dbReference type="Proteomes" id="UP000188354"/>
    </source>
</evidence>
<dbReference type="AlphaFoldDB" id="A0A1J7HI69"/>
<accession>A0A1J7HI69</accession>
<dbReference type="EMBL" id="CM007371">
    <property type="protein sequence ID" value="OIW01429.1"/>
    <property type="molecule type" value="Genomic_DNA"/>
</dbReference>
<dbReference type="Gramene" id="OIW01429">
    <property type="protein sequence ID" value="OIW01429"/>
    <property type="gene ID" value="TanjilG_25725"/>
</dbReference>
<proteinExistence type="predicted"/>